<dbReference type="InterPro" id="IPR012341">
    <property type="entry name" value="6hp_glycosidase-like_sf"/>
</dbReference>
<dbReference type="Gene3D" id="1.50.10.20">
    <property type="match status" value="1"/>
</dbReference>
<dbReference type="Gene3D" id="1.20.1050.10">
    <property type="match status" value="1"/>
</dbReference>
<evidence type="ECO:0000256" key="1">
    <source>
        <dbReference type="ARBA" id="ARBA00012702"/>
    </source>
</evidence>
<dbReference type="InterPro" id="IPR026872">
    <property type="entry name" value="FTB"/>
</dbReference>
<dbReference type="SFLD" id="SFLDS00019">
    <property type="entry name" value="Glutathione_Transferase_(cytos"/>
    <property type="match status" value="1"/>
</dbReference>
<dbReference type="SUPFAM" id="SSF52833">
    <property type="entry name" value="Thioredoxin-like"/>
    <property type="match status" value="2"/>
</dbReference>
<organism evidence="8 9">
    <name type="scientific">Adineta ricciae</name>
    <name type="common">Rotifer</name>
    <dbReference type="NCBI Taxonomy" id="249248"/>
    <lineage>
        <taxon>Eukaryota</taxon>
        <taxon>Metazoa</taxon>
        <taxon>Spiralia</taxon>
        <taxon>Gnathifera</taxon>
        <taxon>Rotifera</taxon>
        <taxon>Eurotatoria</taxon>
        <taxon>Bdelloidea</taxon>
        <taxon>Adinetida</taxon>
        <taxon>Adinetidae</taxon>
        <taxon>Adineta</taxon>
    </lineage>
</organism>
<dbReference type="EMBL" id="CAJNOR010000137">
    <property type="protein sequence ID" value="CAF0813000.1"/>
    <property type="molecule type" value="Genomic_DNA"/>
</dbReference>
<dbReference type="SFLD" id="SFLDG01151">
    <property type="entry name" value="Main.2:_Nu-like"/>
    <property type="match status" value="1"/>
</dbReference>
<dbReference type="PROSITE" id="PS50404">
    <property type="entry name" value="GST_NTER"/>
    <property type="match status" value="1"/>
</dbReference>
<dbReference type="InterPro" id="IPR008930">
    <property type="entry name" value="Terpenoid_cyclase/PrenylTrfase"/>
</dbReference>
<dbReference type="CDD" id="cd03048">
    <property type="entry name" value="GST_N_Ure2p_like"/>
    <property type="match status" value="1"/>
</dbReference>
<gene>
    <name evidence="8" type="ORF">XAT740_LOCUS3563</name>
</gene>
<dbReference type="InterPro" id="IPR001330">
    <property type="entry name" value="Prenyltrans"/>
</dbReference>
<dbReference type="SUPFAM" id="SSF48208">
    <property type="entry name" value="Six-hairpin glycosidases"/>
    <property type="match status" value="1"/>
</dbReference>
<dbReference type="InterPro" id="IPR040079">
    <property type="entry name" value="Glutathione_S-Trfase"/>
</dbReference>
<name>A0A813TDG4_ADIRI</name>
<dbReference type="EC" id="2.5.1.58" evidence="1"/>
<dbReference type="Pfam" id="PF13409">
    <property type="entry name" value="GST_N_2"/>
    <property type="match status" value="1"/>
</dbReference>
<sequence>MYNLWRARNVSLIRLAVRMAQQEQQRFANRLANEKSSYLQQHAHNPVNWYPWCKDAFEKSRQENKPIFLSIGYSTCHWCHVMEHESFENAEIAKILNDHYISIKVDREERPDVDRVYMTYLQVSSTGSFQIFLVFIYEEATKGGGGGWPLSVWLTPQLQPFFSGTYFPPTSEHQYGRPGFKEILLKLNEAWRTKSKDIIDGSKDAIQQLTTAMEKQSASSENNSDVITNTSIQTCFAYFANDFDDDHGGFGTSPKFPQPVNFNFLLTHAVVSHQSKGKPDTAKLAIDMTQLTLKKMALGGINDQLGKGFHRYSTDKRWHVPHFEKMLYDQGQIAVALADTYAITKDELIGETLRDLISYVQRDLCHSQHGGFYCAEDADSLPTKVDKRKKEGAFYVWSYDELYQLLPEKNAQIFSYYYQCKKNGNVDPMQDPHDELKNQNVLITDGNLQATVEKFQLANTNELKKILAECHQILLTYRNENRPRPHRDEKFLASWNGLMISGLARAACVLQERKYTQLAEQAMNFIRTHLIDPATQRLLRACYIDQKTHEIQYTDSKVNGFLDDYAFVIQACIDLYETNFDEELLLFAYDLQKQQDEFFWDSNKNRYLSTDGKDISIILRLSEDHDGAEPSPNAIASLNLLRLGHYLADTSLHDRLRLLFKSYSRQLSKVPMTMPTMIRCFEMYTQGMNEIVIQSSNSEEIDRYIQTSYLPNKIIINLMNFCRTFNRRLMATNTSAQTGDKPIQLYSLATPNGQKIGIALEELGLEYDAHLIDISKDIQYEDWFKKLNPNSKIPVLVDRQPPGEDKEPLTIFESGAILIYLADKTGQFLAPVGTRQRYETLEWLMWQMGGVGPMFGQANHFHRAAKEQIDYAKNRYLDEAKRLLKVLDTQLNKTGSYVSGNDYTIADMAIFPWVQFFTKNYKEKLDDNAYPNIDRWLKVIGDRPQVKKGLKVYMSLRIGQKGFLQDVYRTYKEDTVTNRDQAQSEREVEKRFRQFLHSQSSLGLEGPLLNRDKHVAYLLKSLRHLPESQQALDASRPWLIYWITQSLYLLDEQLSDSLINDICGFLTRCQHPAGGFGGGPGQIAHLAPTYAAVNALCLLRSEKAYQVIDRKKLSAWLKTIRDPLNGSFSLHLDGESDIRATYCAASVATLCQLEDRNELFKNTAEWVASCQTYEGGFGACPGAEAHGGYSFCGYATLILLDRESICDRESLLRWTVNRQMTFEGGFQGRTNKLVDGCYSFWVGALLPLIENIERRKPMRNDQNVNDRHDGQLFNTIAAQEYVLLCSQGNQTGGFSDRPKLDGRTDLYHTCYCLSGLSLFQNSGLDQTPVICGGDVNRLRNTHPLFNIGPECARDAMAYYSQKQL</sequence>
<evidence type="ECO:0000256" key="2">
    <source>
        <dbReference type="ARBA" id="ARBA00015798"/>
    </source>
</evidence>
<evidence type="ECO:0000256" key="5">
    <source>
        <dbReference type="ARBA" id="ARBA00032909"/>
    </source>
</evidence>
<dbReference type="InterPro" id="IPR010987">
    <property type="entry name" value="Glutathione-S-Trfase_C-like"/>
</dbReference>
<protein>
    <recommendedName>
        <fullName evidence="2">Protein farnesyltransferase subunit beta</fullName>
        <ecNumber evidence="1">2.5.1.58</ecNumber>
    </recommendedName>
    <alternativeName>
        <fullName evidence="4">CAAX farnesyltransferase subunit beta</fullName>
    </alternativeName>
    <alternativeName>
        <fullName evidence="5">Ras proteins prenyltransferase subunit beta</fullName>
    </alternativeName>
</protein>
<dbReference type="GO" id="GO:0005965">
    <property type="term" value="C:protein farnesyltransferase complex"/>
    <property type="evidence" value="ECO:0007669"/>
    <property type="project" value="InterPro"/>
</dbReference>
<dbReference type="PANTHER" id="PTHR42899">
    <property type="entry name" value="SPERMATOGENESIS-ASSOCIATED PROTEIN 20"/>
    <property type="match status" value="1"/>
</dbReference>
<dbReference type="Proteomes" id="UP000663828">
    <property type="component" value="Unassembled WGS sequence"/>
</dbReference>
<evidence type="ECO:0000313" key="8">
    <source>
        <dbReference type="EMBL" id="CAF0813000.1"/>
    </source>
</evidence>
<evidence type="ECO:0000256" key="4">
    <source>
        <dbReference type="ARBA" id="ARBA00030182"/>
    </source>
</evidence>
<dbReference type="SFLD" id="SFLDG00358">
    <property type="entry name" value="Main_(cytGST)"/>
    <property type="match status" value="1"/>
</dbReference>
<dbReference type="GO" id="GO:0005975">
    <property type="term" value="P:carbohydrate metabolic process"/>
    <property type="evidence" value="ECO:0007669"/>
    <property type="project" value="InterPro"/>
</dbReference>
<dbReference type="Gene3D" id="1.50.10.10">
    <property type="match status" value="1"/>
</dbReference>
<accession>A0A813TDG4</accession>
<dbReference type="CDD" id="cd02955">
    <property type="entry name" value="SSP411"/>
    <property type="match status" value="1"/>
</dbReference>
<feature type="domain" description="GST C-terminal" evidence="7">
    <location>
        <begin position="833"/>
        <end position="970"/>
    </location>
</feature>
<dbReference type="PROSITE" id="PS50405">
    <property type="entry name" value="GST_CTER"/>
    <property type="match status" value="1"/>
</dbReference>
<dbReference type="SUPFAM" id="SSF47616">
    <property type="entry name" value="GST C-terminal domain-like"/>
    <property type="match status" value="1"/>
</dbReference>
<evidence type="ECO:0000256" key="3">
    <source>
        <dbReference type="ARBA" id="ARBA00022737"/>
    </source>
</evidence>
<dbReference type="Pfam" id="PF03190">
    <property type="entry name" value="Thioredox_DsbH"/>
    <property type="match status" value="1"/>
</dbReference>
<evidence type="ECO:0000313" key="9">
    <source>
        <dbReference type="Proteomes" id="UP000663828"/>
    </source>
</evidence>
<keyword evidence="9" id="KW-1185">Reference proteome</keyword>
<dbReference type="InterPro" id="IPR036282">
    <property type="entry name" value="Glutathione-S-Trfase_C_sf"/>
</dbReference>
<dbReference type="GO" id="GO:0004660">
    <property type="term" value="F:protein farnesyltransferase activity"/>
    <property type="evidence" value="ECO:0007669"/>
    <property type="project" value="UniProtKB-EC"/>
</dbReference>
<dbReference type="InterPro" id="IPR004879">
    <property type="entry name" value="Ssp411-like_TRX"/>
</dbReference>
<feature type="domain" description="GST N-terminal" evidence="6">
    <location>
        <begin position="740"/>
        <end position="829"/>
    </location>
</feature>
<dbReference type="Pfam" id="PF13410">
    <property type="entry name" value="GST_C_2"/>
    <property type="match status" value="1"/>
</dbReference>
<reference evidence="8" key="1">
    <citation type="submission" date="2021-02" db="EMBL/GenBank/DDBJ databases">
        <authorList>
            <person name="Nowell W R."/>
        </authorList>
    </citation>
    <scope>NUCLEOTIDE SEQUENCE</scope>
</reference>
<evidence type="ECO:0000259" key="6">
    <source>
        <dbReference type="PROSITE" id="PS50404"/>
    </source>
</evidence>
<comment type="caution">
    <text evidence="8">The sequence shown here is derived from an EMBL/GenBank/DDBJ whole genome shotgun (WGS) entry which is preliminary data.</text>
</comment>
<evidence type="ECO:0000259" key="7">
    <source>
        <dbReference type="PROSITE" id="PS50405"/>
    </source>
</evidence>
<dbReference type="SUPFAM" id="SSF48239">
    <property type="entry name" value="Terpenoid cyclases/Protein prenyltransferases"/>
    <property type="match status" value="1"/>
</dbReference>
<dbReference type="InterPro" id="IPR004045">
    <property type="entry name" value="Glutathione_S-Trfase_N"/>
</dbReference>
<dbReference type="CDD" id="cd02893">
    <property type="entry name" value="FTase"/>
    <property type="match status" value="1"/>
</dbReference>
<dbReference type="InterPro" id="IPR008928">
    <property type="entry name" value="6-hairpin_glycosidase_sf"/>
</dbReference>
<proteinExistence type="predicted"/>
<dbReference type="InterPro" id="IPR024705">
    <property type="entry name" value="Ssp411"/>
</dbReference>
<dbReference type="Gene3D" id="3.40.30.10">
    <property type="entry name" value="Glutaredoxin"/>
    <property type="match status" value="2"/>
</dbReference>
<dbReference type="Pfam" id="PF00432">
    <property type="entry name" value="Prenyltrans"/>
    <property type="match status" value="1"/>
</dbReference>
<keyword evidence="3" id="KW-0677">Repeat</keyword>
<dbReference type="PANTHER" id="PTHR42899:SF1">
    <property type="entry name" value="SPERMATOGENESIS-ASSOCIATED PROTEIN 20"/>
    <property type="match status" value="1"/>
</dbReference>
<dbReference type="InterPro" id="IPR036249">
    <property type="entry name" value="Thioredoxin-like_sf"/>
</dbReference>